<dbReference type="GO" id="GO:0016757">
    <property type="term" value="F:glycosyltransferase activity"/>
    <property type="evidence" value="ECO:0007669"/>
    <property type="project" value="UniProtKB-KW"/>
</dbReference>
<dbReference type="PANTHER" id="PTHR43179:SF12">
    <property type="entry name" value="GALACTOFURANOSYLTRANSFERASE GLFT2"/>
    <property type="match status" value="1"/>
</dbReference>
<comment type="caution">
    <text evidence="5">The sequence shown here is derived from an EMBL/GenBank/DDBJ whole genome shotgun (WGS) entry which is preliminary data.</text>
</comment>
<proteinExistence type="inferred from homology"/>
<evidence type="ECO:0000313" key="6">
    <source>
        <dbReference type="Proteomes" id="UP001202827"/>
    </source>
</evidence>
<keyword evidence="3 5" id="KW-0808">Transferase</keyword>
<dbReference type="EMBL" id="JALPRY010000007">
    <property type="protein sequence ID" value="MCK8779537.1"/>
    <property type="molecule type" value="Genomic_DNA"/>
</dbReference>
<dbReference type="EC" id="2.4.-.-" evidence="5"/>
<evidence type="ECO:0000313" key="5">
    <source>
        <dbReference type="EMBL" id="MCK8779537.1"/>
    </source>
</evidence>
<dbReference type="Gene3D" id="3.90.550.10">
    <property type="entry name" value="Spore Coat Polysaccharide Biosynthesis Protein SpsA, Chain A"/>
    <property type="match status" value="1"/>
</dbReference>
<dbReference type="PANTHER" id="PTHR43179">
    <property type="entry name" value="RHAMNOSYLTRANSFERASE WBBL"/>
    <property type="match status" value="1"/>
</dbReference>
<comment type="similarity">
    <text evidence="1">Belongs to the glycosyltransferase 2 family.</text>
</comment>
<dbReference type="Proteomes" id="UP001202827">
    <property type="component" value="Unassembled WGS sequence"/>
</dbReference>
<dbReference type="Pfam" id="PF00535">
    <property type="entry name" value="Glycos_transf_2"/>
    <property type="match status" value="1"/>
</dbReference>
<sequence>MTDSNASIEVTVCIPTFRRPEGLRKTLQSLILQQTDLPFAIVVVENDATNPVGSQVAREILGSAALPHHVVVEPSQGNCHAINRAFSEARENHPTADYFLMIDDDEVADPHWLEAMVSTARRTGADIVGGPVVRQFEVPVPHAVSAHALYGHIDGPSRQVPAIHGTGNCLIRRKVFETLDPSLFDVRFNFLGGGDMDFFRRCREMGFTFWWCQEALIYETVAADRASPSWLMRRSVRTGSINYVIDRKRSQSPVKLTALQLKNVISLGLSIPRAIAILFKTKALLPATHPILMSFGRITASLGFLPTPYEASAIPAADARIATSSQT</sequence>
<evidence type="ECO:0000256" key="3">
    <source>
        <dbReference type="ARBA" id="ARBA00022679"/>
    </source>
</evidence>
<protein>
    <submittedName>
        <fullName evidence="5">Glycosyltransferase</fullName>
        <ecNumber evidence="5">2.4.-.-</ecNumber>
    </submittedName>
</protein>
<keyword evidence="6" id="KW-1185">Reference proteome</keyword>
<name>A0ABT0INT4_9HYPH</name>
<reference evidence="5 6" key="1">
    <citation type="submission" date="2022-04" db="EMBL/GenBank/DDBJ databases">
        <title>Rhizobium coralii sp. nov., isolated from coral Turbinaria peltata.</title>
        <authorList>
            <person name="Sun H."/>
        </authorList>
    </citation>
    <scope>NUCLEOTIDE SEQUENCE [LARGE SCALE GENOMIC DNA]</scope>
    <source>
        <strain evidence="5 6">NTR19</strain>
    </source>
</reference>
<dbReference type="CDD" id="cd00761">
    <property type="entry name" value="Glyco_tranf_GTA_type"/>
    <property type="match status" value="1"/>
</dbReference>
<evidence type="ECO:0000256" key="2">
    <source>
        <dbReference type="ARBA" id="ARBA00022676"/>
    </source>
</evidence>
<dbReference type="SUPFAM" id="SSF53448">
    <property type="entry name" value="Nucleotide-diphospho-sugar transferases"/>
    <property type="match status" value="1"/>
</dbReference>
<feature type="domain" description="Glycosyltransferase 2-like" evidence="4">
    <location>
        <begin position="11"/>
        <end position="178"/>
    </location>
</feature>
<evidence type="ECO:0000259" key="4">
    <source>
        <dbReference type="Pfam" id="PF00535"/>
    </source>
</evidence>
<gene>
    <name evidence="5" type="ORF">M0654_06010</name>
</gene>
<dbReference type="InterPro" id="IPR029044">
    <property type="entry name" value="Nucleotide-diphossugar_trans"/>
</dbReference>
<accession>A0ABT0INT4</accession>
<evidence type="ECO:0000256" key="1">
    <source>
        <dbReference type="ARBA" id="ARBA00006739"/>
    </source>
</evidence>
<dbReference type="InterPro" id="IPR001173">
    <property type="entry name" value="Glyco_trans_2-like"/>
</dbReference>
<keyword evidence="2 5" id="KW-0328">Glycosyltransferase</keyword>
<organism evidence="5 6">
    <name type="scientific">Neorhizobium turbinariae</name>
    <dbReference type="NCBI Taxonomy" id="2937795"/>
    <lineage>
        <taxon>Bacteria</taxon>
        <taxon>Pseudomonadati</taxon>
        <taxon>Pseudomonadota</taxon>
        <taxon>Alphaproteobacteria</taxon>
        <taxon>Hyphomicrobiales</taxon>
        <taxon>Rhizobiaceae</taxon>
        <taxon>Rhizobium/Agrobacterium group</taxon>
        <taxon>Neorhizobium</taxon>
    </lineage>
</organism>
<dbReference type="RefSeq" id="WP_248682255.1">
    <property type="nucleotide sequence ID" value="NZ_JALPRY010000007.1"/>
</dbReference>